<keyword evidence="2" id="KW-0732">Signal</keyword>
<organism evidence="3 4">
    <name type="scientific">Mytilus galloprovincialis</name>
    <name type="common">Mediterranean mussel</name>
    <dbReference type="NCBI Taxonomy" id="29158"/>
    <lineage>
        <taxon>Eukaryota</taxon>
        <taxon>Metazoa</taxon>
        <taxon>Spiralia</taxon>
        <taxon>Lophotrochozoa</taxon>
        <taxon>Mollusca</taxon>
        <taxon>Bivalvia</taxon>
        <taxon>Autobranchia</taxon>
        <taxon>Pteriomorphia</taxon>
        <taxon>Mytilida</taxon>
        <taxon>Mytiloidea</taxon>
        <taxon>Mytilidae</taxon>
        <taxon>Mytilinae</taxon>
        <taxon>Mytilus</taxon>
    </lineage>
</organism>
<dbReference type="SUPFAM" id="SSF49785">
    <property type="entry name" value="Galactose-binding domain-like"/>
    <property type="match status" value="1"/>
</dbReference>
<proteinExistence type="predicted"/>
<accession>A0A8B6CU20</accession>
<dbReference type="GO" id="GO:0005044">
    <property type="term" value="F:scavenger receptor activity"/>
    <property type="evidence" value="ECO:0007669"/>
    <property type="project" value="InterPro"/>
</dbReference>
<name>A0A8B6CU20_MYTGA</name>
<evidence type="ECO:0000313" key="4">
    <source>
        <dbReference type="Proteomes" id="UP000596742"/>
    </source>
</evidence>
<dbReference type="Gene3D" id="2.170.300.10">
    <property type="entry name" value="Tie2 ligand-binding domain superfamily"/>
    <property type="match status" value="1"/>
</dbReference>
<keyword evidence="4" id="KW-1185">Reference proteome</keyword>
<reference evidence="3" key="1">
    <citation type="submission" date="2018-11" db="EMBL/GenBank/DDBJ databases">
        <authorList>
            <person name="Alioto T."/>
            <person name="Alioto T."/>
        </authorList>
    </citation>
    <scope>NUCLEOTIDE SEQUENCE</scope>
</reference>
<evidence type="ECO:0000256" key="1">
    <source>
        <dbReference type="ARBA" id="ARBA00022536"/>
    </source>
</evidence>
<evidence type="ECO:0000256" key="2">
    <source>
        <dbReference type="SAM" id="SignalP"/>
    </source>
</evidence>
<dbReference type="Gene3D" id="2.60.120.260">
    <property type="entry name" value="Galactose-binding domain-like"/>
    <property type="match status" value="1"/>
</dbReference>
<feature type="signal peptide" evidence="2">
    <location>
        <begin position="1"/>
        <end position="21"/>
    </location>
</feature>
<feature type="chain" id="PRO_5032337513" evidence="2">
    <location>
        <begin position="22"/>
        <end position="454"/>
    </location>
</feature>
<dbReference type="InterPro" id="IPR008979">
    <property type="entry name" value="Galactose-bd-like_sf"/>
</dbReference>
<gene>
    <name evidence="3" type="ORF">MGAL_10B064370</name>
</gene>
<dbReference type="AlphaFoldDB" id="A0A8B6CU20"/>
<protein>
    <submittedName>
        <fullName evidence="3">Uncharacterized protein</fullName>
    </submittedName>
</protein>
<keyword evidence="1" id="KW-0245">EGF-like domain</keyword>
<dbReference type="OrthoDB" id="6156466at2759"/>
<dbReference type="PANTHER" id="PTHR24043">
    <property type="entry name" value="SCAVENGER RECEPTOR CLASS F"/>
    <property type="match status" value="1"/>
</dbReference>
<evidence type="ECO:0000313" key="3">
    <source>
        <dbReference type="EMBL" id="VDI10204.1"/>
    </source>
</evidence>
<dbReference type="EMBL" id="UYJE01002372">
    <property type="protein sequence ID" value="VDI10204.1"/>
    <property type="molecule type" value="Genomic_DNA"/>
</dbReference>
<sequence>MRLKVVLLSIFIQTFLFIVAAQINLASKGKAVQRTTYQNRLAYIAQVAIEGPANNKWEDGCSITDSGQTYAWWGLQLPVVAYMTNILIYYREGFAYRMDEFRLFLENGTADQSSNSGLCYTDKGIPGYPDITQNITCNMLAKNMYFVNRRSSPTCFIELCYVAIYGCWKGTWGTNCTTDCPDECIDRHCFPNNGSCVWGCDVQRCFHGECDSKTDLCTKGCLPRRGGRYCTFYDVVYNRTTKQILSGLSSAANALTDGNITSCISTSSTSLNSYIQIGNESLIVITGVYLVFGDKNPPIGIHKVYCSNSTDSWADGIVLYNAEYDNKDIPVFAVCKYVIYIPPILNGNSKIDICEIEIGGCPYGNYGDSCQLTCSKNCMGPCDVITGNCLFGCSVGWLGEKCDRACDAGKFGSQCLRDCSSNCLSSPCDHMTGRCEAGCLKGWEGFNCTEGLYI</sequence>
<dbReference type="Proteomes" id="UP000596742">
    <property type="component" value="Unassembled WGS sequence"/>
</dbReference>
<dbReference type="InterPro" id="IPR042635">
    <property type="entry name" value="MEGF10/SREC1/2-like"/>
</dbReference>
<dbReference type="PANTHER" id="PTHR24043:SF8">
    <property type="entry name" value="EGF-LIKE DOMAIN-CONTAINING PROTEIN"/>
    <property type="match status" value="1"/>
</dbReference>
<comment type="caution">
    <text evidence="3">The sequence shown here is derived from an EMBL/GenBank/DDBJ whole genome shotgun (WGS) entry which is preliminary data.</text>
</comment>